<reference evidence="3" key="1">
    <citation type="journal article" date="2019" name="Int. J. Syst. Evol. Microbiol.">
        <title>The Global Catalogue of Microorganisms (GCM) 10K type strain sequencing project: providing services to taxonomists for standard genome sequencing and annotation.</title>
        <authorList>
            <consortium name="The Broad Institute Genomics Platform"/>
            <consortium name="The Broad Institute Genome Sequencing Center for Infectious Disease"/>
            <person name="Wu L."/>
            <person name="Ma J."/>
        </authorList>
    </citation>
    <scope>NUCLEOTIDE SEQUENCE [LARGE SCALE GENOMIC DNA]</scope>
    <source>
        <strain evidence="3">JCM 4350</strain>
    </source>
</reference>
<dbReference type="Proteomes" id="UP000659767">
    <property type="component" value="Unassembled WGS sequence"/>
</dbReference>
<keyword evidence="3" id="KW-1185">Reference proteome</keyword>
<sequence length="73" mass="7853">MRLSGGEGRRRRSGRGHGHDNGGGAKRPSLIGHLKQSSPGVPRGGQGGMERAARVNASQVTTFDRSYERKDRP</sequence>
<feature type="region of interest" description="Disordered" evidence="1">
    <location>
        <begin position="1"/>
        <end position="73"/>
    </location>
</feature>
<organism evidence="2 3">
    <name type="scientific">Streptomyces badius</name>
    <dbReference type="NCBI Taxonomy" id="1941"/>
    <lineage>
        <taxon>Bacteria</taxon>
        <taxon>Bacillati</taxon>
        <taxon>Actinomycetota</taxon>
        <taxon>Actinomycetes</taxon>
        <taxon>Kitasatosporales</taxon>
        <taxon>Streptomycetaceae</taxon>
        <taxon>Streptomyces</taxon>
    </lineage>
</organism>
<comment type="caution">
    <text evidence="2">The sequence shown here is derived from an EMBL/GenBank/DDBJ whole genome shotgun (WGS) entry which is preliminary data.</text>
</comment>
<evidence type="ECO:0000313" key="2">
    <source>
        <dbReference type="EMBL" id="GGS45215.1"/>
    </source>
</evidence>
<evidence type="ECO:0000256" key="1">
    <source>
        <dbReference type="SAM" id="MobiDB-lite"/>
    </source>
</evidence>
<gene>
    <name evidence="2" type="ORF">GCM10010253_19510</name>
</gene>
<evidence type="ECO:0000313" key="3">
    <source>
        <dbReference type="Proteomes" id="UP000659767"/>
    </source>
</evidence>
<accession>A0ABQ2T1R7</accession>
<name>A0ABQ2T1R7_STRBA</name>
<proteinExistence type="predicted"/>
<dbReference type="EMBL" id="BMSZ01000004">
    <property type="protein sequence ID" value="GGS45215.1"/>
    <property type="molecule type" value="Genomic_DNA"/>
</dbReference>
<protein>
    <submittedName>
        <fullName evidence="2">Uncharacterized protein</fullName>
    </submittedName>
</protein>